<evidence type="ECO:0000259" key="2">
    <source>
        <dbReference type="Pfam" id="PF00112"/>
    </source>
</evidence>
<dbReference type="GO" id="GO:0008234">
    <property type="term" value="F:cysteine-type peptidase activity"/>
    <property type="evidence" value="ECO:0007669"/>
    <property type="project" value="InterPro"/>
</dbReference>
<feature type="non-terminal residue" evidence="3">
    <location>
        <position position="1"/>
    </location>
</feature>
<gene>
    <name evidence="3" type="ORF">C3L33_17280</name>
</gene>
<keyword evidence="4" id="KW-1185">Reference proteome</keyword>
<dbReference type="InterPro" id="IPR038765">
    <property type="entry name" value="Papain-like_cys_pep_sf"/>
</dbReference>
<evidence type="ECO:0000313" key="3">
    <source>
        <dbReference type="EMBL" id="KAE9450819.1"/>
    </source>
</evidence>
<proteinExistence type="predicted"/>
<comment type="caution">
    <text evidence="3">The sequence shown here is derived from an EMBL/GenBank/DDBJ whole genome shotgun (WGS) entry which is preliminary data.</text>
</comment>
<dbReference type="GO" id="GO:0006508">
    <property type="term" value="P:proteolysis"/>
    <property type="evidence" value="ECO:0007669"/>
    <property type="project" value="InterPro"/>
</dbReference>
<reference evidence="3 4" key="1">
    <citation type="journal article" date="2019" name="Genome Biol. Evol.">
        <title>The Rhododendron genome and chromosomal organization provide insight into shared whole-genome duplications across the heath family (Ericaceae).</title>
        <authorList>
            <person name="Soza V.L."/>
            <person name="Lindsley D."/>
            <person name="Waalkes A."/>
            <person name="Ramage E."/>
            <person name="Patwardhan R.P."/>
            <person name="Burton J.N."/>
            <person name="Adey A."/>
            <person name="Kumar A."/>
            <person name="Qiu R."/>
            <person name="Shendure J."/>
            <person name="Hall B."/>
        </authorList>
    </citation>
    <scope>NUCLEOTIDE SEQUENCE [LARGE SCALE GENOMIC DNA]</scope>
    <source>
        <strain evidence="3">RSF 1966-606</strain>
    </source>
</reference>
<dbReference type="AlphaFoldDB" id="A0A6A4L6E8"/>
<organism evidence="3 4">
    <name type="scientific">Rhododendron williamsianum</name>
    <dbReference type="NCBI Taxonomy" id="262921"/>
    <lineage>
        <taxon>Eukaryota</taxon>
        <taxon>Viridiplantae</taxon>
        <taxon>Streptophyta</taxon>
        <taxon>Embryophyta</taxon>
        <taxon>Tracheophyta</taxon>
        <taxon>Spermatophyta</taxon>
        <taxon>Magnoliopsida</taxon>
        <taxon>eudicotyledons</taxon>
        <taxon>Gunneridae</taxon>
        <taxon>Pentapetalae</taxon>
        <taxon>asterids</taxon>
        <taxon>Ericales</taxon>
        <taxon>Ericaceae</taxon>
        <taxon>Ericoideae</taxon>
        <taxon>Rhodoreae</taxon>
        <taxon>Rhododendron</taxon>
    </lineage>
</organism>
<sequence length="434" mass="48521">MDESPLKVHCLLQAGFEKTQTAQGYENTYPGKSLRSHIHPNLNAPPLLSPPPHPPPADPTAASAVSCSLPSPITAYFRHSSYSTLIPSPIRLCASSLCLDSSVFGRRLIDSRRERHEGHFRKGVCGGVQEGAAAEAEAGEEEGEGVGAECRYLHRRTIARSTIRKFRLSPSLSKEWRNDVGGEEEGQEVLRGPDALNWDFSRLCAPIRVLRCPSTLNWDFSQLCAPVQGDRSSHFATDEQAREIAPPILLLVKYVPARVTSPRRSYHRSDATCRLFVGAASPLLTEWSTFQLWHMLLSDRMVNDACWAIVSGEAIESLYNISNRPEILFQTAPQELMNCVKKEKKECYTSSVNEGFRYAEQFGIREEKSCPFKANKQDCQSKLKDTPTLKITGFTNIPELDEDRIIDALKKQPIAAGVLLTQEFKEYKEVRGRS</sequence>
<dbReference type="Pfam" id="PF00112">
    <property type="entry name" value="Peptidase_C1"/>
    <property type="match status" value="1"/>
</dbReference>
<dbReference type="OrthoDB" id="1814467at2759"/>
<feature type="region of interest" description="Disordered" evidence="1">
    <location>
        <begin position="26"/>
        <end position="63"/>
    </location>
</feature>
<dbReference type="EMBL" id="QEFC01002749">
    <property type="protein sequence ID" value="KAE9450819.1"/>
    <property type="molecule type" value="Genomic_DNA"/>
</dbReference>
<evidence type="ECO:0000313" key="4">
    <source>
        <dbReference type="Proteomes" id="UP000428333"/>
    </source>
</evidence>
<name>A0A6A4L6E8_9ERIC</name>
<accession>A0A6A4L6E8</accession>
<dbReference type="Proteomes" id="UP000428333">
    <property type="component" value="Linkage Group LG10"/>
</dbReference>
<dbReference type="Gene3D" id="3.90.70.10">
    <property type="entry name" value="Cysteine proteinases"/>
    <property type="match status" value="1"/>
</dbReference>
<feature type="compositionally biased region" description="Pro residues" evidence="1">
    <location>
        <begin position="47"/>
        <end position="58"/>
    </location>
</feature>
<protein>
    <recommendedName>
        <fullName evidence="2">Peptidase C1A papain C-terminal domain-containing protein</fullName>
    </recommendedName>
</protein>
<dbReference type="SUPFAM" id="SSF54001">
    <property type="entry name" value="Cysteine proteinases"/>
    <property type="match status" value="1"/>
</dbReference>
<evidence type="ECO:0000256" key="1">
    <source>
        <dbReference type="SAM" id="MobiDB-lite"/>
    </source>
</evidence>
<feature type="domain" description="Peptidase C1A papain C-terminal" evidence="2">
    <location>
        <begin position="305"/>
        <end position="429"/>
    </location>
</feature>
<dbReference type="InterPro" id="IPR000668">
    <property type="entry name" value="Peptidase_C1A_C"/>
</dbReference>